<dbReference type="InterPro" id="IPR036770">
    <property type="entry name" value="Ankyrin_rpt-contain_sf"/>
</dbReference>
<evidence type="ECO:0000259" key="4">
    <source>
        <dbReference type="PROSITE" id="PS50011"/>
    </source>
</evidence>
<feature type="domain" description="Protein kinase" evidence="4">
    <location>
        <begin position="99"/>
        <end position="390"/>
    </location>
</feature>
<dbReference type="GO" id="GO:0004672">
    <property type="term" value="F:protein kinase activity"/>
    <property type="evidence" value="ECO:0007669"/>
    <property type="project" value="InterPro"/>
</dbReference>
<evidence type="ECO:0000313" key="6">
    <source>
        <dbReference type="Proteomes" id="UP000191672"/>
    </source>
</evidence>
<dbReference type="EMBL" id="MDYN01000011">
    <property type="protein sequence ID" value="OQD84907.1"/>
    <property type="molecule type" value="Genomic_DNA"/>
</dbReference>
<dbReference type="Pfam" id="PF12796">
    <property type="entry name" value="Ank_2"/>
    <property type="match status" value="1"/>
</dbReference>
<dbReference type="GO" id="GO:0005524">
    <property type="term" value="F:ATP binding"/>
    <property type="evidence" value="ECO:0007669"/>
    <property type="project" value="InterPro"/>
</dbReference>
<dbReference type="PROSITE" id="PS50011">
    <property type="entry name" value="PROTEIN_KINASE_DOM"/>
    <property type="match status" value="1"/>
</dbReference>
<evidence type="ECO:0000256" key="1">
    <source>
        <dbReference type="ARBA" id="ARBA00022737"/>
    </source>
</evidence>
<dbReference type="SMART" id="SM00220">
    <property type="entry name" value="S_TKc"/>
    <property type="match status" value="1"/>
</dbReference>
<dbReference type="Pfam" id="PF13606">
    <property type="entry name" value="Ank_3"/>
    <property type="match status" value="1"/>
</dbReference>
<dbReference type="PRINTS" id="PR01415">
    <property type="entry name" value="ANKYRIN"/>
</dbReference>
<name>A0A1V6Q793_9EURO</name>
<reference evidence="6" key="1">
    <citation type="journal article" date="2017" name="Nat. Microbiol.">
        <title>Global analysis of biosynthetic gene clusters reveals vast potential of secondary metabolite production in Penicillium species.</title>
        <authorList>
            <person name="Nielsen J.C."/>
            <person name="Grijseels S."/>
            <person name="Prigent S."/>
            <person name="Ji B."/>
            <person name="Dainat J."/>
            <person name="Nielsen K.F."/>
            <person name="Frisvad J.C."/>
            <person name="Workman M."/>
            <person name="Nielsen J."/>
        </authorList>
    </citation>
    <scope>NUCLEOTIDE SEQUENCE [LARGE SCALE GENOMIC DNA]</scope>
    <source>
        <strain evidence="6">IBT 31811</strain>
    </source>
</reference>
<evidence type="ECO:0000256" key="3">
    <source>
        <dbReference type="PROSITE-ProRule" id="PRU00023"/>
    </source>
</evidence>
<dbReference type="Proteomes" id="UP000191672">
    <property type="component" value="Unassembled WGS sequence"/>
</dbReference>
<dbReference type="PROSITE" id="PS00108">
    <property type="entry name" value="PROTEIN_KINASE_ST"/>
    <property type="match status" value="1"/>
</dbReference>
<dbReference type="InterPro" id="IPR011009">
    <property type="entry name" value="Kinase-like_dom_sf"/>
</dbReference>
<dbReference type="STRING" id="416450.A0A1V6Q793"/>
<dbReference type="AlphaFoldDB" id="A0A1V6Q793"/>
<sequence length="1221" mass="134866">MAEYDDILNSLEDDNYYAIDGDDLSPSLQPWSNSTDLEELDLESLNFSSDASWIDPLESAITATRNGSASVLSTLSQFTTILSQTGIHGPRLLKAVNLSVRATKIGSGAQFTVFKDPIFEGEVIKRVNVPLSSRAEQRFAASNDYRLQLKTLELELLSLCNPVLRAHPNITSLLAWGFDFPFADLAVPVLFMEAALMPLGDFLSAEERSVGVKYQLALGVANGLEALHNLNIVHGDVKPDNVLVFVGPNDNMPFQAKLSDFGVCVDLEAPEGKFTLDDYRGTPAWLAPEVLNGDVSRFGGFSSEFMFKFDAYSFGVVLLSILTSNGDAPALSSDFRKISDRTSQLLNGLKDIPSLINMQLRKAVLTLLTEDPRNRPLPSSTLLKTDTPTYASWLSSIQTSSTVSHVGIIDPVYNKGPLFWYRLDESIRTELEEQHALSKEGNAPPFAGDVLFGMAQTITGQKPSYLDRMLNYLGDAAKTGFSPARAVYAQIMEAHGQRSEFTQEILDEWMLQAVSEGYFFAKSGQLDKRVEEAKDQFRANGGFCSDAFLGNKDVKAAVIQNKVLEWRGKRGDVVDRKDNTILHAAAAFGSIGSVQSLLNAQMGVDVENKNGETPLYKAFQAGHAKVIQILLDRGANASCKTQQKLTPLHWLFMVPDASINEISKRMVEKGADVNSVMEPVIKENSGGFPEKIQILHYPFELPHGTPFHWACFFRNITAMDALISLGANINVVYHGLDASTTPLALAAYFGEPTLAKYLISHGADGTLVNSMKRNTLHSITKYFPDRHGYLPHHWHYWIRHGTWENHLAQMTDLVKDLVNAGADINSKDKGYPYLTPIAAAADLGVWDSGMICALLEAGAELSESLLSAGDTVLHSWVSIIGPRLDYPNSYIPTLQKIVDAMPTIDIINRFEEETPLHLLTTIYHPEDEFENACNILLNHSPPANINGKTRRGETPLSIALETKLSPARRGRFLLEKGADPLILKDQGRDILYSIAENIVLTDQESHDLINNFLSHLNPNIEQAYKTHYLPHANSNETLFAAATRGKPKTISLLLILGLTKSINNPTNPISTSNSPSSKTKPQAWTPLDQALHHAELSRRAHIRKLATYKAGNARTKALEANLVYDDHQGPPSRAAEAYKGFPDVIRILRDAGAKRMCELQGSSRGDYIEQPGSWDESEVLEFGFPVENQPNREVWGVLYELARYEDQKKSWLGVLTGGRIG</sequence>
<organism evidence="5 6">
    <name type="scientific">Penicillium antarcticum</name>
    <dbReference type="NCBI Taxonomy" id="416450"/>
    <lineage>
        <taxon>Eukaryota</taxon>
        <taxon>Fungi</taxon>
        <taxon>Dikarya</taxon>
        <taxon>Ascomycota</taxon>
        <taxon>Pezizomycotina</taxon>
        <taxon>Eurotiomycetes</taxon>
        <taxon>Eurotiomycetidae</taxon>
        <taxon>Eurotiales</taxon>
        <taxon>Aspergillaceae</taxon>
        <taxon>Penicillium</taxon>
    </lineage>
</organism>
<dbReference type="Gene3D" id="1.25.40.20">
    <property type="entry name" value="Ankyrin repeat-containing domain"/>
    <property type="match status" value="3"/>
</dbReference>
<keyword evidence="1" id="KW-0677">Repeat</keyword>
<dbReference type="PANTHER" id="PTHR24198">
    <property type="entry name" value="ANKYRIN REPEAT AND PROTEIN KINASE DOMAIN-CONTAINING PROTEIN"/>
    <property type="match status" value="1"/>
</dbReference>
<dbReference type="InterPro" id="IPR002110">
    <property type="entry name" value="Ankyrin_rpt"/>
</dbReference>
<feature type="repeat" description="ANK" evidence="3">
    <location>
        <begin position="610"/>
        <end position="642"/>
    </location>
</feature>
<dbReference type="SUPFAM" id="SSF56112">
    <property type="entry name" value="Protein kinase-like (PK-like)"/>
    <property type="match status" value="1"/>
</dbReference>
<gene>
    <name evidence="5" type="ORF">PENANT_c011G08982</name>
</gene>
<feature type="repeat" description="ANK" evidence="3">
    <location>
        <begin position="738"/>
        <end position="770"/>
    </location>
</feature>
<proteinExistence type="predicted"/>
<comment type="caution">
    <text evidence="5">The sequence shown here is derived from an EMBL/GenBank/DDBJ whole genome shotgun (WGS) entry which is preliminary data.</text>
</comment>
<dbReference type="SUPFAM" id="SSF48403">
    <property type="entry name" value="Ankyrin repeat"/>
    <property type="match status" value="2"/>
</dbReference>
<evidence type="ECO:0000313" key="5">
    <source>
        <dbReference type="EMBL" id="OQD84907.1"/>
    </source>
</evidence>
<dbReference type="InterPro" id="IPR008271">
    <property type="entry name" value="Ser/Thr_kinase_AS"/>
</dbReference>
<dbReference type="InterPro" id="IPR000719">
    <property type="entry name" value="Prot_kinase_dom"/>
</dbReference>
<dbReference type="PROSITE" id="PS50297">
    <property type="entry name" value="ANK_REP_REGION"/>
    <property type="match status" value="2"/>
</dbReference>
<keyword evidence="2 3" id="KW-0040">ANK repeat</keyword>
<evidence type="ECO:0000256" key="2">
    <source>
        <dbReference type="ARBA" id="ARBA00023043"/>
    </source>
</evidence>
<dbReference type="SMART" id="SM00248">
    <property type="entry name" value="ANK"/>
    <property type="match status" value="9"/>
</dbReference>
<keyword evidence="6" id="KW-1185">Reference proteome</keyword>
<dbReference type="PANTHER" id="PTHR24198:SF165">
    <property type="entry name" value="ANKYRIN REPEAT-CONTAINING PROTEIN-RELATED"/>
    <property type="match status" value="1"/>
</dbReference>
<dbReference type="Pfam" id="PF00069">
    <property type="entry name" value="Pkinase"/>
    <property type="match status" value="1"/>
</dbReference>
<dbReference type="Gene3D" id="1.10.510.10">
    <property type="entry name" value="Transferase(Phosphotransferase) domain 1"/>
    <property type="match status" value="1"/>
</dbReference>
<protein>
    <recommendedName>
        <fullName evidence="4">Protein kinase domain-containing protein</fullName>
    </recommendedName>
</protein>
<dbReference type="PROSITE" id="PS50088">
    <property type="entry name" value="ANK_REPEAT"/>
    <property type="match status" value="2"/>
</dbReference>
<accession>A0A1V6Q793</accession>